<evidence type="ECO:0000313" key="1">
    <source>
        <dbReference type="EMBL" id="SOD92619.1"/>
    </source>
</evidence>
<accession>A0A286GBW3</accession>
<evidence type="ECO:0000313" key="2">
    <source>
        <dbReference type="Proteomes" id="UP000219621"/>
    </source>
</evidence>
<dbReference type="PANTHER" id="PTHR42905">
    <property type="entry name" value="PHOSPHOENOLPYRUVATE CARBOXYLASE"/>
    <property type="match status" value="1"/>
</dbReference>
<dbReference type="CDD" id="cd00377">
    <property type="entry name" value="ICL_PEPM"/>
    <property type="match status" value="1"/>
</dbReference>
<dbReference type="InterPro" id="IPR040442">
    <property type="entry name" value="Pyrv_kinase-like_dom_sf"/>
</dbReference>
<dbReference type="Pfam" id="PF13714">
    <property type="entry name" value="PEP_mutase"/>
    <property type="match status" value="1"/>
</dbReference>
<name>A0A286GBW3_9PROT</name>
<dbReference type="Gene3D" id="3.20.20.60">
    <property type="entry name" value="Phosphoenolpyruvate-binding domains"/>
    <property type="match status" value="1"/>
</dbReference>
<dbReference type="GO" id="GO:0016829">
    <property type="term" value="F:lyase activity"/>
    <property type="evidence" value="ECO:0007669"/>
    <property type="project" value="UniProtKB-KW"/>
</dbReference>
<dbReference type="EMBL" id="OCNJ01000002">
    <property type="protein sequence ID" value="SOD92619.1"/>
    <property type="molecule type" value="Genomic_DNA"/>
</dbReference>
<reference evidence="1 2" key="1">
    <citation type="submission" date="2017-09" db="EMBL/GenBank/DDBJ databases">
        <authorList>
            <person name="Ehlers B."/>
            <person name="Leendertz F.H."/>
        </authorList>
    </citation>
    <scope>NUCLEOTIDE SEQUENCE [LARGE SCALE GENOMIC DNA]</scope>
    <source>
        <strain evidence="1 2">USBA 140</strain>
    </source>
</reference>
<organism evidence="1 2">
    <name type="scientific">Caenispirillum bisanense</name>
    <dbReference type="NCBI Taxonomy" id="414052"/>
    <lineage>
        <taxon>Bacteria</taxon>
        <taxon>Pseudomonadati</taxon>
        <taxon>Pseudomonadota</taxon>
        <taxon>Alphaproteobacteria</taxon>
        <taxon>Rhodospirillales</taxon>
        <taxon>Novispirillaceae</taxon>
        <taxon>Caenispirillum</taxon>
    </lineage>
</organism>
<proteinExistence type="predicted"/>
<dbReference type="InterPro" id="IPR039556">
    <property type="entry name" value="ICL/PEPM"/>
</dbReference>
<sequence length="279" mass="28415">MTTQTERGRRLQELTRGGDLFVMPNAWDAGSAKLLAAQGFPAVGTTSAGIAYALGQPDQSSAVPRDTMLAHCGAIAAAVTVPVSGDLEDGWGEAPATVAETVRAAVAAGLVGGNVEDVPGAPGAALYDRDLACDRIRAARAAADASGVPFTLTARTDALLRHGPAGLDEAIARCIAYRDAGADCLFAPGMSDPDSIGRFVRAVDAPVTVVMGFTGKALDLATLRGLGVTRVTTGGSLARACFGLLRRAAAEIAGPGTFHYADGQIPDAELTAFFRDSTG</sequence>
<keyword evidence="2" id="KW-1185">Reference proteome</keyword>
<keyword evidence="1" id="KW-0456">Lyase</keyword>
<dbReference type="Proteomes" id="UP000219621">
    <property type="component" value="Unassembled WGS sequence"/>
</dbReference>
<dbReference type="Gene3D" id="6.10.250.2750">
    <property type="match status" value="1"/>
</dbReference>
<protein>
    <submittedName>
        <fullName evidence="1">2-Methylisocitrate lyase, PEP mutase family</fullName>
    </submittedName>
</protein>
<dbReference type="RefSeq" id="WP_097278262.1">
    <property type="nucleotide sequence ID" value="NZ_OCNJ01000002.1"/>
</dbReference>
<dbReference type="OrthoDB" id="9785398at2"/>
<dbReference type="PANTHER" id="PTHR42905:SF16">
    <property type="entry name" value="CARBOXYPHOSPHONOENOLPYRUVATE PHOSPHONOMUTASE-LIKE PROTEIN (AFU_ORTHOLOGUE AFUA_5G07230)"/>
    <property type="match status" value="1"/>
</dbReference>
<dbReference type="AlphaFoldDB" id="A0A286GBW3"/>
<dbReference type="InterPro" id="IPR015813">
    <property type="entry name" value="Pyrv/PenolPyrv_kinase-like_dom"/>
</dbReference>
<gene>
    <name evidence="1" type="ORF">SAMN05421508_102526</name>
</gene>
<dbReference type="SUPFAM" id="SSF51621">
    <property type="entry name" value="Phosphoenolpyruvate/pyruvate domain"/>
    <property type="match status" value="1"/>
</dbReference>